<evidence type="ECO:0000256" key="6">
    <source>
        <dbReference type="ARBA" id="ARBA00023098"/>
    </source>
</evidence>
<dbReference type="PANTHER" id="PTHR43856:SF1">
    <property type="entry name" value="MITOCHONDRIAL CARDIOLIPIN HYDROLASE"/>
    <property type="match status" value="1"/>
</dbReference>
<keyword evidence="6" id="KW-0443">Lipid metabolism</keyword>
<dbReference type="PANTHER" id="PTHR43856">
    <property type="entry name" value="CARDIOLIPIN HYDROLASE"/>
    <property type="match status" value="1"/>
</dbReference>
<dbReference type="InterPro" id="IPR051406">
    <property type="entry name" value="PLD_domain"/>
</dbReference>
<dbReference type="GO" id="GO:0006793">
    <property type="term" value="P:phosphorus metabolic process"/>
    <property type="evidence" value="ECO:0007669"/>
    <property type="project" value="UniProtKB-ARBA"/>
</dbReference>
<gene>
    <name evidence="8" type="ORF">FKZ61_17945</name>
</gene>
<dbReference type="GO" id="GO:0016891">
    <property type="term" value="F:RNA endonuclease activity producing 5'-phosphomonoesters, hydrolytic mechanism"/>
    <property type="evidence" value="ECO:0007669"/>
    <property type="project" value="TreeGrafter"/>
</dbReference>
<dbReference type="EMBL" id="VIGC01000027">
    <property type="protein sequence ID" value="TQE94113.1"/>
    <property type="molecule type" value="Genomic_DNA"/>
</dbReference>
<evidence type="ECO:0000256" key="3">
    <source>
        <dbReference type="ARBA" id="ARBA00012027"/>
    </source>
</evidence>
<dbReference type="GO" id="GO:0004630">
    <property type="term" value="F:phospholipase D activity"/>
    <property type="evidence" value="ECO:0007669"/>
    <property type="project" value="UniProtKB-EC"/>
</dbReference>
<dbReference type="Proteomes" id="UP000317371">
    <property type="component" value="Unassembled WGS sequence"/>
</dbReference>
<keyword evidence="9" id="KW-1185">Reference proteome</keyword>
<evidence type="ECO:0000256" key="1">
    <source>
        <dbReference type="ARBA" id="ARBA00000798"/>
    </source>
</evidence>
<accession>A0A540VDE1</accession>
<dbReference type="PROSITE" id="PS50035">
    <property type="entry name" value="PLD"/>
    <property type="match status" value="1"/>
</dbReference>
<comment type="similarity">
    <text evidence="2">Belongs to the phospholipase D family.</text>
</comment>
<dbReference type="SMART" id="SM00155">
    <property type="entry name" value="PLDc"/>
    <property type="match status" value="2"/>
</dbReference>
<evidence type="ECO:0000313" key="8">
    <source>
        <dbReference type="EMBL" id="TQE94113.1"/>
    </source>
</evidence>
<dbReference type="InterPro" id="IPR036415">
    <property type="entry name" value="Lamin_tail_dom_sf"/>
</dbReference>
<comment type="caution">
    <text evidence="8">The sequence shown here is derived from an EMBL/GenBank/DDBJ whole genome shotgun (WGS) entry which is preliminary data.</text>
</comment>
<evidence type="ECO:0000313" key="9">
    <source>
        <dbReference type="Proteomes" id="UP000317371"/>
    </source>
</evidence>
<dbReference type="Pfam" id="PF13091">
    <property type="entry name" value="PLDc_2"/>
    <property type="match status" value="2"/>
</dbReference>
<sequence length="702" mass="76167">MLIPLRPPRRRRLLAWSCPCHWAGWLVVVNPGRNSPMVSSRGSTAEFLPRYLRQIVVVLCALTIFSPGVLAQQPAPASPATYPIRAFLPYVSGPPPSRVVLAAAHIDSRISGEPDEAILLWNVGSGAQPLAGWQLVTRSRRATFPITTTLTLAPGQRIWCTAQAATFRHTFGEDPACQWDDEGEDDPAVLKLAGSLTLANQGGFIQLVDDRGQLVDTLVYGDIQTPTPGWNGPAAQLYTRGSLAAAGQIWQRKLHPQSGLPVDTDQAGDWAGDLRDPFWGRRVRFPGWMGWDLDGFLRPSQGRATATVTVAVGPEGLYQPLADALAQAATSVDLSLYTLEHPELTRILADAARRGVQVRLLLDGTPPGGITDLQRWCVAELAAAGVHVRYLAPDDSAPRGYATRYRYLHAKYGLIDGRLALVGTENWSLDAMPLPSAEAGAGPAGGRRGFYLLTDAAPVVQALQGIFDWDWAPERFLDLTPFQADHPRYGAPPADFVLPPPPEYPVAAAPFSAPQIFMGTAIFMVVSAPENAMRPDDGLFGLLQEAGPGDTILLEQLYEHKHWGSSQSNPIADPNPRLQLVVDAARRGARVRILLDSYFDEAEDLRSNHATARYLTELAQAEGLDLEVRLGNPTGGGIHAKLVLLDVGGNRWSAIGSLNGSEVSHKVNREVMVLSDLPELHGYLAQVFAWDWAHSPPWSPGS</sequence>
<dbReference type="InterPro" id="IPR025202">
    <property type="entry name" value="PLD-like_dom"/>
</dbReference>
<dbReference type="Gene3D" id="3.30.870.10">
    <property type="entry name" value="Endonuclease Chain A"/>
    <property type="match status" value="2"/>
</dbReference>
<dbReference type="InParanoid" id="A0A540VDE1"/>
<comment type="catalytic activity">
    <reaction evidence="1">
        <text>a 1,2-diacyl-sn-glycero-3-phosphocholine + H2O = a 1,2-diacyl-sn-glycero-3-phosphate + choline + H(+)</text>
        <dbReference type="Rhea" id="RHEA:14445"/>
        <dbReference type="ChEBI" id="CHEBI:15354"/>
        <dbReference type="ChEBI" id="CHEBI:15377"/>
        <dbReference type="ChEBI" id="CHEBI:15378"/>
        <dbReference type="ChEBI" id="CHEBI:57643"/>
        <dbReference type="ChEBI" id="CHEBI:58608"/>
        <dbReference type="EC" id="3.1.4.4"/>
    </reaction>
</comment>
<dbReference type="OrthoDB" id="9801679at2"/>
<keyword evidence="5" id="KW-0442">Lipid degradation</keyword>
<keyword evidence="4" id="KW-0378">Hydrolase</keyword>
<proteinExistence type="inferred from homology"/>
<feature type="domain" description="PLD phosphodiesterase" evidence="7">
    <location>
        <begin position="404"/>
        <end position="431"/>
    </location>
</feature>
<protein>
    <recommendedName>
        <fullName evidence="3">phospholipase D</fullName>
        <ecNumber evidence="3">3.1.4.4</ecNumber>
    </recommendedName>
</protein>
<organism evidence="8 9">
    <name type="scientific">Litorilinea aerophila</name>
    <dbReference type="NCBI Taxonomy" id="1204385"/>
    <lineage>
        <taxon>Bacteria</taxon>
        <taxon>Bacillati</taxon>
        <taxon>Chloroflexota</taxon>
        <taxon>Caldilineae</taxon>
        <taxon>Caldilineales</taxon>
        <taxon>Caldilineaceae</taxon>
        <taxon>Litorilinea</taxon>
    </lineage>
</organism>
<evidence type="ECO:0000256" key="5">
    <source>
        <dbReference type="ARBA" id="ARBA00022963"/>
    </source>
</evidence>
<dbReference type="EC" id="3.1.4.4" evidence="3"/>
<reference evidence="8 9" key="1">
    <citation type="submission" date="2019-06" db="EMBL/GenBank/DDBJ databases">
        <title>Genome sequence of Litorilinea aerophila BAA-2444.</title>
        <authorList>
            <person name="Maclea K.S."/>
            <person name="Maurais E.G."/>
            <person name="Iannazzi L.C."/>
        </authorList>
    </citation>
    <scope>NUCLEOTIDE SEQUENCE [LARGE SCALE GENOMIC DNA]</scope>
    <source>
        <strain evidence="8 9">ATCC BAA-2444</strain>
    </source>
</reference>
<dbReference type="SUPFAM" id="SSF56024">
    <property type="entry name" value="Phospholipase D/nuclease"/>
    <property type="match status" value="2"/>
</dbReference>
<name>A0A540VDE1_9CHLR</name>
<evidence type="ECO:0000259" key="7">
    <source>
        <dbReference type="PROSITE" id="PS50035"/>
    </source>
</evidence>
<dbReference type="InterPro" id="IPR001736">
    <property type="entry name" value="PLipase_D/transphosphatidylase"/>
</dbReference>
<dbReference type="AlphaFoldDB" id="A0A540VDE1"/>
<evidence type="ECO:0000256" key="4">
    <source>
        <dbReference type="ARBA" id="ARBA00022801"/>
    </source>
</evidence>
<dbReference type="GO" id="GO:0016042">
    <property type="term" value="P:lipid catabolic process"/>
    <property type="evidence" value="ECO:0007669"/>
    <property type="project" value="UniProtKB-KW"/>
</dbReference>
<evidence type="ECO:0000256" key="2">
    <source>
        <dbReference type="ARBA" id="ARBA00008664"/>
    </source>
</evidence>
<dbReference type="SUPFAM" id="SSF74853">
    <property type="entry name" value="Lamin A/C globular tail domain"/>
    <property type="match status" value="1"/>
</dbReference>